<dbReference type="RefSeq" id="WP_009338696.1">
    <property type="nucleotide sequence ID" value="NZ_CCAZ020000002.1"/>
</dbReference>
<dbReference type="InterPro" id="IPR035566">
    <property type="entry name" value="Ribosomal_protein_bL20_C"/>
</dbReference>
<dbReference type="PROSITE" id="PS00937">
    <property type="entry name" value="RIBOSOMAL_L20"/>
    <property type="match status" value="1"/>
</dbReference>
<dbReference type="EMBL" id="CCAZ020000002">
    <property type="protein sequence ID" value="CEG10001.1"/>
    <property type="molecule type" value="Genomic_DNA"/>
</dbReference>
<dbReference type="NCBIfam" id="TIGR01032">
    <property type="entry name" value="rplT_bact"/>
    <property type="match status" value="1"/>
</dbReference>
<gene>
    <name evidence="7 9" type="primary">rplT</name>
    <name evidence="9" type="ORF">BN961_03435</name>
</gene>
<dbReference type="OrthoDB" id="9808966at2"/>
<evidence type="ECO:0000256" key="8">
    <source>
        <dbReference type="RuleBase" id="RU000560"/>
    </source>
</evidence>
<comment type="caution">
    <text evidence="9">The sequence shown here is derived from an EMBL/GenBank/DDBJ whole genome shotgun (WGS) entry which is preliminary data.</text>
</comment>
<dbReference type="GO" id="GO:1990904">
    <property type="term" value="C:ribonucleoprotein complex"/>
    <property type="evidence" value="ECO:0007669"/>
    <property type="project" value="UniProtKB-KW"/>
</dbReference>
<dbReference type="InterPro" id="IPR005813">
    <property type="entry name" value="Ribosomal_bL20"/>
</dbReference>
<evidence type="ECO:0000313" key="9">
    <source>
        <dbReference type="EMBL" id="CEG10001.1"/>
    </source>
</evidence>
<dbReference type="FunFam" id="1.10.1900.20:FF:000001">
    <property type="entry name" value="50S ribosomal protein L20"/>
    <property type="match status" value="1"/>
</dbReference>
<evidence type="ECO:0000256" key="6">
    <source>
        <dbReference type="ARBA" id="ARBA00035172"/>
    </source>
</evidence>
<dbReference type="PRINTS" id="PR00062">
    <property type="entry name" value="RIBOSOMALL20"/>
</dbReference>
<sequence length="119" mass="13100">MARVKRGVTAHAKHKKVYKAAEGFRGRRKNTIRAAKAAVDKAGQYAFVGRKLKKRNFRALWIQRINAAVRPFGLTYSRFINGLAKSGVVVDRKVLSDLAIHEPAAFQAIAEKAKAALAA</sequence>
<dbReference type="SUPFAM" id="SSF74731">
    <property type="entry name" value="Ribosomal protein L20"/>
    <property type="match status" value="1"/>
</dbReference>
<comment type="similarity">
    <text evidence="1 7 8">Belongs to the bacterial ribosomal protein bL20 family.</text>
</comment>
<reference evidence="9 10" key="1">
    <citation type="journal article" date="2014" name="Genome Announc.">
        <title>Genome Sequence of Afipia felis Strain 76713, Isolated in Hospital Water Using an Amoeba Co-Culture Procedure.</title>
        <authorList>
            <person name="Benamar S."/>
            <person name="La Scola B."/>
            <person name="Croce O."/>
        </authorList>
    </citation>
    <scope>NUCLEOTIDE SEQUENCE [LARGE SCALE GENOMIC DNA]</scope>
    <source>
        <strain evidence="9 10">76713</strain>
    </source>
</reference>
<dbReference type="GO" id="GO:0000027">
    <property type="term" value="P:ribosomal large subunit assembly"/>
    <property type="evidence" value="ECO:0007669"/>
    <property type="project" value="UniProtKB-UniRule"/>
</dbReference>
<proteinExistence type="inferred from homology"/>
<keyword evidence="10" id="KW-1185">Reference proteome</keyword>
<dbReference type="Pfam" id="PF00453">
    <property type="entry name" value="Ribosomal_L20"/>
    <property type="match status" value="1"/>
</dbReference>
<accession>A0A090MRN2</accession>
<dbReference type="Gene3D" id="1.10.1900.20">
    <property type="entry name" value="Ribosomal protein L20"/>
    <property type="match status" value="1"/>
</dbReference>
<dbReference type="InterPro" id="IPR049946">
    <property type="entry name" value="RIBOSOMAL_L20_CS"/>
</dbReference>
<evidence type="ECO:0000256" key="2">
    <source>
        <dbReference type="ARBA" id="ARBA00022730"/>
    </source>
</evidence>
<protein>
    <recommendedName>
        <fullName evidence="6 7">Large ribosomal subunit protein bL20</fullName>
    </recommendedName>
</protein>
<evidence type="ECO:0000256" key="3">
    <source>
        <dbReference type="ARBA" id="ARBA00022884"/>
    </source>
</evidence>
<dbReference type="GO" id="GO:0019843">
    <property type="term" value="F:rRNA binding"/>
    <property type="evidence" value="ECO:0007669"/>
    <property type="project" value="UniProtKB-UniRule"/>
</dbReference>
<dbReference type="Proteomes" id="UP000035762">
    <property type="component" value="Unassembled WGS sequence"/>
</dbReference>
<dbReference type="Gene3D" id="6.10.160.10">
    <property type="match status" value="1"/>
</dbReference>
<dbReference type="AlphaFoldDB" id="A0A090MRN2"/>
<keyword evidence="5 7" id="KW-0687">Ribonucleoprotein</keyword>
<keyword evidence="3 7" id="KW-0694">RNA-binding</keyword>
<keyword evidence="2 7" id="KW-0699">rRNA-binding</keyword>
<dbReference type="PANTHER" id="PTHR10986">
    <property type="entry name" value="39S RIBOSOMAL PROTEIN L20"/>
    <property type="match status" value="1"/>
</dbReference>
<comment type="function">
    <text evidence="7 8">Binds directly to 23S ribosomal RNA and is necessary for the in vitro assembly process of the 50S ribosomal subunit. It is not involved in the protein synthesizing functions of that subunit.</text>
</comment>
<evidence type="ECO:0000313" key="10">
    <source>
        <dbReference type="Proteomes" id="UP000035762"/>
    </source>
</evidence>
<evidence type="ECO:0000256" key="5">
    <source>
        <dbReference type="ARBA" id="ARBA00023274"/>
    </source>
</evidence>
<keyword evidence="4 7" id="KW-0689">Ribosomal protein</keyword>
<evidence type="ECO:0000256" key="4">
    <source>
        <dbReference type="ARBA" id="ARBA00022980"/>
    </source>
</evidence>
<evidence type="ECO:0000256" key="7">
    <source>
        <dbReference type="HAMAP-Rule" id="MF_00382"/>
    </source>
</evidence>
<evidence type="ECO:0000256" key="1">
    <source>
        <dbReference type="ARBA" id="ARBA00007698"/>
    </source>
</evidence>
<dbReference type="CDD" id="cd07026">
    <property type="entry name" value="Ribosomal_L20"/>
    <property type="match status" value="1"/>
</dbReference>
<dbReference type="GO" id="GO:0005840">
    <property type="term" value="C:ribosome"/>
    <property type="evidence" value="ECO:0007669"/>
    <property type="project" value="UniProtKB-KW"/>
</dbReference>
<dbReference type="HAMAP" id="MF_00382">
    <property type="entry name" value="Ribosomal_bL20"/>
    <property type="match status" value="1"/>
</dbReference>
<dbReference type="GO" id="GO:0003735">
    <property type="term" value="F:structural constituent of ribosome"/>
    <property type="evidence" value="ECO:0007669"/>
    <property type="project" value="InterPro"/>
</dbReference>
<name>A0A090MRN2_AFIFE</name>
<dbReference type="GO" id="GO:0006412">
    <property type="term" value="P:translation"/>
    <property type="evidence" value="ECO:0007669"/>
    <property type="project" value="InterPro"/>
</dbReference>
<dbReference type="STRING" id="1035.BN961_03435"/>
<organism evidence="9 10">
    <name type="scientific">Afipia felis</name>
    <name type="common">Cat scratch disease bacillus</name>
    <dbReference type="NCBI Taxonomy" id="1035"/>
    <lineage>
        <taxon>Bacteria</taxon>
        <taxon>Pseudomonadati</taxon>
        <taxon>Pseudomonadota</taxon>
        <taxon>Alphaproteobacteria</taxon>
        <taxon>Hyphomicrobiales</taxon>
        <taxon>Nitrobacteraceae</taxon>
        <taxon>Afipia</taxon>
    </lineage>
</organism>